<organism evidence="2 3">
    <name type="scientific">Nocardioides currus</name>
    <dbReference type="NCBI Taxonomy" id="2133958"/>
    <lineage>
        <taxon>Bacteria</taxon>
        <taxon>Bacillati</taxon>
        <taxon>Actinomycetota</taxon>
        <taxon>Actinomycetes</taxon>
        <taxon>Propionibacteriales</taxon>
        <taxon>Nocardioidaceae</taxon>
        <taxon>Nocardioides</taxon>
    </lineage>
</organism>
<dbReference type="Proteomes" id="UP000244867">
    <property type="component" value="Unassembled WGS sequence"/>
</dbReference>
<evidence type="ECO:0000313" key="2">
    <source>
        <dbReference type="EMBL" id="PUA79349.1"/>
    </source>
</evidence>
<sequence>MDDVRRELDQLRQRVTDLETRLARLEGTAPIDPLPPDRDPLRHPQPPPPGDVPPGDVPSPTRL</sequence>
<dbReference type="AlphaFoldDB" id="A0A2R7YTZ7"/>
<comment type="caution">
    <text evidence="2">The sequence shown here is derived from an EMBL/GenBank/DDBJ whole genome shotgun (WGS) entry which is preliminary data.</text>
</comment>
<dbReference type="RefSeq" id="WP_108346417.1">
    <property type="nucleotide sequence ID" value="NZ_PYXZ01000011.1"/>
</dbReference>
<accession>A0A2R7YTZ7</accession>
<keyword evidence="3" id="KW-1185">Reference proteome</keyword>
<dbReference type="EMBL" id="PYXZ01000011">
    <property type="protein sequence ID" value="PUA79349.1"/>
    <property type="molecule type" value="Genomic_DNA"/>
</dbReference>
<feature type="compositionally biased region" description="Pro residues" evidence="1">
    <location>
        <begin position="43"/>
        <end position="57"/>
    </location>
</feature>
<name>A0A2R7YTZ7_9ACTN</name>
<protein>
    <submittedName>
        <fullName evidence="2">Uncharacterized protein</fullName>
    </submittedName>
</protein>
<evidence type="ECO:0000256" key="1">
    <source>
        <dbReference type="SAM" id="MobiDB-lite"/>
    </source>
</evidence>
<reference evidence="2 3" key="1">
    <citation type="submission" date="2018-03" db="EMBL/GenBank/DDBJ databases">
        <authorList>
            <person name="Keele B.F."/>
        </authorList>
    </citation>
    <scope>NUCLEOTIDE SEQUENCE [LARGE SCALE GENOMIC DNA]</scope>
    <source>
        <strain evidence="2 3">IB-3</strain>
    </source>
</reference>
<gene>
    <name evidence="2" type="ORF">C7S10_20290</name>
</gene>
<proteinExistence type="predicted"/>
<evidence type="ECO:0000313" key="3">
    <source>
        <dbReference type="Proteomes" id="UP000244867"/>
    </source>
</evidence>
<feature type="region of interest" description="Disordered" evidence="1">
    <location>
        <begin position="22"/>
        <end position="63"/>
    </location>
</feature>